<feature type="domain" description="Putative DNA-binding" evidence="1">
    <location>
        <begin position="17"/>
        <end position="103"/>
    </location>
</feature>
<dbReference type="EMBL" id="CP076366">
    <property type="protein sequence ID" value="QWK93193.1"/>
    <property type="molecule type" value="Genomic_DNA"/>
</dbReference>
<organism evidence="2 3">
    <name type="scientific">Gemmobacter fulvus</name>
    <dbReference type="NCBI Taxonomy" id="2840474"/>
    <lineage>
        <taxon>Bacteria</taxon>
        <taxon>Pseudomonadati</taxon>
        <taxon>Pseudomonadota</taxon>
        <taxon>Alphaproteobacteria</taxon>
        <taxon>Rhodobacterales</taxon>
        <taxon>Paracoccaceae</taxon>
        <taxon>Gemmobacter</taxon>
    </lineage>
</organism>
<accession>A0A975PCN5</accession>
<name>A0A975PCN5_9RHOB</name>
<geneLocation type="plasmid" evidence="2 3">
    <name>p5</name>
</geneLocation>
<evidence type="ECO:0000313" key="3">
    <source>
        <dbReference type="Proteomes" id="UP000679352"/>
    </source>
</evidence>
<gene>
    <name evidence="2" type="ORF">KM031_21775</name>
</gene>
<reference evidence="2" key="1">
    <citation type="submission" date="2021-06" db="EMBL/GenBank/DDBJ databases">
        <authorList>
            <person name="Lee C.-S."/>
            <person name="Jin L."/>
        </authorList>
    </citation>
    <scope>NUCLEOTIDE SEQUENCE</scope>
    <source>
        <strain evidence="2">Con5</strain>
        <plasmid evidence="2">p5</plasmid>
    </source>
</reference>
<dbReference type="GO" id="GO:0003677">
    <property type="term" value="F:DNA binding"/>
    <property type="evidence" value="ECO:0007669"/>
    <property type="project" value="UniProtKB-KW"/>
</dbReference>
<keyword evidence="2" id="KW-0238">DNA-binding</keyword>
<dbReference type="KEGG" id="gfu:KM031_21775"/>
<evidence type="ECO:0000259" key="1">
    <source>
        <dbReference type="Pfam" id="PF09836"/>
    </source>
</evidence>
<dbReference type="RefSeq" id="WP_215507004.1">
    <property type="nucleotide sequence ID" value="NZ_CP076366.1"/>
</dbReference>
<dbReference type="InterPro" id="IPR018640">
    <property type="entry name" value="DUF2063"/>
</dbReference>
<keyword evidence="3" id="KW-1185">Reference proteome</keyword>
<dbReference type="InterPro" id="IPR044922">
    <property type="entry name" value="DUF2063_N_sf"/>
</dbReference>
<dbReference type="Proteomes" id="UP000679352">
    <property type="component" value="Plasmid p5"/>
</dbReference>
<dbReference type="AlphaFoldDB" id="A0A975PCN5"/>
<dbReference type="Gene3D" id="1.10.150.690">
    <property type="entry name" value="DUF2063"/>
    <property type="match status" value="1"/>
</dbReference>
<proteinExistence type="predicted"/>
<keyword evidence="2" id="KW-0614">Plasmid</keyword>
<sequence>MPLPAEPPAGHAGFLAAFQAGLVQGGLPPGICASAPEEAALRFAVYRNTVTQSLSRALASRFAVIAQLLGDEFFAALAPLFSTAHPPQSPILHQWGAEFPAFLAGFAPLAGLPYLADVARLELARGQAYHAADGAALGPADLAQLAARADVARVALHPSVTLLRSAHAIVSIWARHQPGGGADPVDPAVPEVALILRTAAQEVPVWRLAPGDAAFVAALLAGAPLMQAGAAAQRDQPGHDPGAILLRLARAGVLVAPPSDPLPLSGDTP</sequence>
<dbReference type="Pfam" id="PF09836">
    <property type="entry name" value="DUF2063"/>
    <property type="match status" value="1"/>
</dbReference>
<evidence type="ECO:0000313" key="2">
    <source>
        <dbReference type="EMBL" id="QWK93193.1"/>
    </source>
</evidence>
<protein>
    <submittedName>
        <fullName evidence="2">DNA-binding domain-containing protein</fullName>
    </submittedName>
</protein>